<keyword evidence="2" id="KW-0808">Transferase</keyword>
<dbReference type="Pfam" id="PF01869">
    <property type="entry name" value="BcrAD_BadFG"/>
    <property type="match status" value="1"/>
</dbReference>
<dbReference type="GO" id="GO:0016301">
    <property type="term" value="F:kinase activity"/>
    <property type="evidence" value="ECO:0007669"/>
    <property type="project" value="UniProtKB-KW"/>
</dbReference>
<protein>
    <submittedName>
        <fullName evidence="2">N-acetylglucosamine kinase</fullName>
    </submittedName>
</protein>
<dbReference type="InterPro" id="IPR043129">
    <property type="entry name" value="ATPase_NBD"/>
</dbReference>
<dbReference type="InterPro" id="IPR002731">
    <property type="entry name" value="ATPase_BadF"/>
</dbReference>
<dbReference type="InterPro" id="IPR052519">
    <property type="entry name" value="Euk-type_GlcNAc_Kinase"/>
</dbReference>
<dbReference type="RefSeq" id="WP_410035693.1">
    <property type="nucleotide sequence ID" value="NZ_JBGMEF010000020.1"/>
</dbReference>
<keyword evidence="3" id="KW-1185">Reference proteome</keyword>
<reference evidence="2 3" key="1">
    <citation type="journal article" date="2025" name="Anaerobe">
        <title>Description of Anaerococcus kampingiae sp. nov., Anaerococcus groningensis sp. nov., Anaerococcus martiniensis sp. nov., and Anaerococcus cruorum sp. nov., isolated from human clinical specimens.</title>
        <authorList>
            <person name="Boiten K.E."/>
            <person name="Meijer J."/>
            <person name="van Wezel E.M."/>
            <person name="Veloo A.C.M."/>
        </authorList>
    </citation>
    <scope>NUCLEOTIDE SEQUENCE [LARGE SCALE GENOMIC DNA]</scope>
    <source>
        <strain evidence="2 3">ENR0874</strain>
    </source>
</reference>
<proteinExistence type="predicted"/>
<dbReference type="Proteomes" id="UP001637994">
    <property type="component" value="Unassembled WGS sequence"/>
</dbReference>
<dbReference type="CDD" id="cd24007">
    <property type="entry name" value="ASKHA_NBD_eukNAGK-like"/>
    <property type="match status" value="1"/>
</dbReference>
<evidence type="ECO:0000313" key="2">
    <source>
        <dbReference type="EMBL" id="MFO3667390.1"/>
    </source>
</evidence>
<feature type="domain" description="ATPase BadF/BadG/BcrA/BcrD type" evidence="1">
    <location>
        <begin position="7"/>
        <end position="296"/>
    </location>
</feature>
<dbReference type="Gene3D" id="3.30.420.40">
    <property type="match status" value="2"/>
</dbReference>
<dbReference type="EMBL" id="JBGMEF010000020">
    <property type="protein sequence ID" value="MFO3667390.1"/>
    <property type="molecule type" value="Genomic_DNA"/>
</dbReference>
<comment type="caution">
    <text evidence="2">The sequence shown here is derived from an EMBL/GenBank/DDBJ whole genome shotgun (WGS) entry which is preliminary data.</text>
</comment>
<name>A0ABW9MDZ9_9FIRM</name>
<evidence type="ECO:0000313" key="3">
    <source>
        <dbReference type="Proteomes" id="UP001637994"/>
    </source>
</evidence>
<gene>
    <name evidence="2" type="ORF">ACCQ42_06360</name>
</gene>
<accession>A0ABW9MDZ9</accession>
<keyword evidence="2" id="KW-0418">Kinase</keyword>
<dbReference type="PANTHER" id="PTHR43190:SF3">
    <property type="entry name" value="N-ACETYL-D-GLUCOSAMINE KINASE"/>
    <property type="match status" value="1"/>
</dbReference>
<sequence length="304" mass="33620">MTREIFLGVDGGGTKTAFILSKEGEEFYHKEKTIHLSQVSREEFKKRIENAIANLTKEANISKEEIAYTFLSVPGYGQYPDDEAFIDESLRELLGSDKFKVGNDCLNAWAGSLNAKPGINLILGTGSIGFGLDDKGESMRCGGWGPLIGDESSGYYIGKRLVNYFTKQSDGRIPKTLLYDEIKKELNIDDDFEIIPLTDGMTRDELAGIGKIFSKLIENEDECALELLDKVAYEAALTINTLGKKLSFDGEILASYSGGVFNLGKALTDAIEKYLDENIKLVAPYADPTMGALILAKKYWEENK</sequence>
<organism evidence="2 3">
    <name type="scientific">Anaerococcus kampingae</name>
    <dbReference type="NCBI Taxonomy" id="3115614"/>
    <lineage>
        <taxon>Bacteria</taxon>
        <taxon>Bacillati</taxon>
        <taxon>Bacillota</taxon>
        <taxon>Tissierellia</taxon>
        <taxon>Tissierellales</taxon>
        <taxon>Peptoniphilaceae</taxon>
        <taxon>Anaerococcus</taxon>
    </lineage>
</organism>
<dbReference type="PANTHER" id="PTHR43190">
    <property type="entry name" value="N-ACETYL-D-GLUCOSAMINE KINASE"/>
    <property type="match status" value="1"/>
</dbReference>
<dbReference type="SUPFAM" id="SSF53067">
    <property type="entry name" value="Actin-like ATPase domain"/>
    <property type="match status" value="2"/>
</dbReference>
<evidence type="ECO:0000259" key="1">
    <source>
        <dbReference type="Pfam" id="PF01869"/>
    </source>
</evidence>